<evidence type="ECO:0000259" key="1">
    <source>
        <dbReference type="Pfam" id="PF20251"/>
    </source>
</evidence>
<gene>
    <name evidence="2" type="ORF">D7X12_13035</name>
</gene>
<proteinExistence type="predicted"/>
<dbReference type="Proteomes" id="UP000273405">
    <property type="component" value="Unassembled WGS sequence"/>
</dbReference>
<dbReference type="InterPro" id="IPR046878">
    <property type="entry name" value="Big_14"/>
</dbReference>
<comment type="caution">
    <text evidence="2">The sequence shown here is derived from an EMBL/GenBank/DDBJ whole genome shotgun (WGS) entry which is preliminary data.</text>
</comment>
<feature type="domain" description="Bacterial Ig-like" evidence="1">
    <location>
        <begin position="12"/>
        <end position="109"/>
    </location>
</feature>
<protein>
    <recommendedName>
        <fullName evidence="1">Bacterial Ig-like domain-containing protein</fullName>
    </recommendedName>
</protein>
<sequence length="132" mass="14259">MALTLLLAACGEVEVSLATDATEYQPGDTVQLVLENQGTREVGYNLCFVRVERQEDGGWVYTPHLDANEVCPAIQHTLKVGAEAQGTLRLPATLPAGEYRVVNDVDTLRTDSEGRSAQEPVTSNTFVVGELP</sequence>
<organism evidence="2 3">
    <name type="scientific">Corallococcus sicarius</name>
    <dbReference type="NCBI Taxonomy" id="2316726"/>
    <lineage>
        <taxon>Bacteria</taxon>
        <taxon>Pseudomonadati</taxon>
        <taxon>Myxococcota</taxon>
        <taxon>Myxococcia</taxon>
        <taxon>Myxococcales</taxon>
        <taxon>Cystobacterineae</taxon>
        <taxon>Myxococcaceae</taxon>
        <taxon>Corallococcus</taxon>
    </lineage>
</organism>
<dbReference type="EMBL" id="RAWG01000065">
    <property type="protein sequence ID" value="RKH43547.1"/>
    <property type="molecule type" value="Genomic_DNA"/>
</dbReference>
<reference evidence="3" key="1">
    <citation type="submission" date="2018-09" db="EMBL/GenBank/DDBJ databases">
        <authorList>
            <person name="Livingstone P.G."/>
            <person name="Whitworth D.E."/>
        </authorList>
    </citation>
    <scope>NUCLEOTIDE SEQUENCE [LARGE SCALE GENOMIC DNA]</scope>
    <source>
        <strain evidence="3">CA040B</strain>
    </source>
</reference>
<evidence type="ECO:0000313" key="2">
    <source>
        <dbReference type="EMBL" id="RKH43547.1"/>
    </source>
</evidence>
<dbReference type="Pfam" id="PF20251">
    <property type="entry name" value="Big_14"/>
    <property type="match status" value="1"/>
</dbReference>
<keyword evidence="3" id="KW-1185">Reference proteome</keyword>
<name>A0A3A8NGQ6_9BACT</name>
<dbReference type="AlphaFoldDB" id="A0A3A8NGQ6"/>
<accession>A0A3A8NGQ6</accession>
<evidence type="ECO:0000313" key="3">
    <source>
        <dbReference type="Proteomes" id="UP000273405"/>
    </source>
</evidence>